<sequence length="90" mass="10309">MVDEVDPDDGGETDERDFSYTGSARTSPPEAGWIDDPDSDDFPFTIDLRDWSEIEVVNEEMYRLLDSNRKNAEEVLAELSDDDDDDEGWE</sequence>
<evidence type="ECO:0000256" key="1">
    <source>
        <dbReference type="SAM" id="MobiDB-lite"/>
    </source>
</evidence>
<evidence type="ECO:0000313" key="3">
    <source>
        <dbReference type="Proteomes" id="UP001595821"/>
    </source>
</evidence>
<organism evidence="2 3">
    <name type="scientific">Natribaculum luteum</name>
    <dbReference type="NCBI Taxonomy" id="1586232"/>
    <lineage>
        <taxon>Archaea</taxon>
        <taxon>Methanobacteriati</taxon>
        <taxon>Methanobacteriota</taxon>
        <taxon>Stenosarchaea group</taxon>
        <taxon>Halobacteria</taxon>
        <taxon>Halobacteriales</taxon>
        <taxon>Natrialbaceae</taxon>
        <taxon>Natribaculum</taxon>
    </lineage>
</organism>
<name>A0ABD5P5Q9_9EURY</name>
<dbReference type="EMBL" id="JBHSDJ010000133">
    <property type="protein sequence ID" value="MFC4249636.1"/>
    <property type="molecule type" value="Genomic_DNA"/>
</dbReference>
<feature type="region of interest" description="Disordered" evidence="1">
    <location>
        <begin position="1"/>
        <end position="39"/>
    </location>
</feature>
<proteinExistence type="predicted"/>
<accession>A0ABD5P5Q9</accession>
<reference evidence="2 3" key="1">
    <citation type="journal article" date="2014" name="Int. J. Syst. Evol. Microbiol.">
        <title>Complete genome sequence of Corynebacterium casei LMG S-19264T (=DSM 44701T), isolated from a smear-ripened cheese.</title>
        <authorList>
            <consortium name="US DOE Joint Genome Institute (JGI-PGF)"/>
            <person name="Walter F."/>
            <person name="Albersmeier A."/>
            <person name="Kalinowski J."/>
            <person name="Ruckert C."/>
        </authorList>
    </citation>
    <scope>NUCLEOTIDE SEQUENCE [LARGE SCALE GENOMIC DNA]</scope>
    <source>
        <strain evidence="2 3">IBRC-M 10912</strain>
    </source>
</reference>
<protein>
    <submittedName>
        <fullName evidence="2">Uncharacterized protein</fullName>
    </submittedName>
</protein>
<dbReference type="RefSeq" id="WP_246973183.1">
    <property type="nucleotide sequence ID" value="NZ_CP095397.1"/>
</dbReference>
<gene>
    <name evidence="2" type="ORF">ACFOZ7_22335</name>
</gene>
<comment type="caution">
    <text evidence="2">The sequence shown here is derived from an EMBL/GenBank/DDBJ whole genome shotgun (WGS) entry which is preliminary data.</text>
</comment>
<dbReference type="Proteomes" id="UP001595821">
    <property type="component" value="Unassembled WGS sequence"/>
</dbReference>
<dbReference type="GeneID" id="71853371"/>
<evidence type="ECO:0000313" key="2">
    <source>
        <dbReference type="EMBL" id="MFC4249636.1"/>
    </source>
</evidence>
<dbReference type="AlphaFoldDB" id="A0ABD5P5Q9"/>
<feature type="compositionally biased region" description="Acidic residues" evidence="1">
    <location>
        <begin position="1"/>
        <end position="15"/>
    </location>
</feature>